<name>A0ABZ0IAT0_9GAMM</name>
<sequence>MSSLKVLQPGLLSLLQDRGRFAQAAIGLTTGGPMDALAASLANRLLQNAPNATLIEASFGGLCLRANEDVQIAVTGASLPLSVNGEEKALWSVIDLAAGDELSLGYSTTGCRSYVAVRGGLAIPESFGSSSTVVREGIGGLNGGRLAAGDTLPIHPSDAVLRLWLPPEMRPKYHHRATVRVIPGYQHKHFPRLEQRRFFDSDYTVTDRSDRMGYRLEGPVINCEIEGILSEGIAPGAIQIPADGQPIVLLNDRQTIGGYPKIGCALSLDCAALAQLRPGDTVTFTAISEHSAHNALHLAHVFDRSRTPEPAPQ</sequence>
<evidence type="ECO:0000313" key="6">
    <source>
        <dbReference type="Proteomes" id="UP001626549"/>
    </source>
</evidence>
<evidence type="ECO:0000256" key="3">
    <source>
        <dbReference type="ARBA" id="ARBA00022840"/>
    </source>
</evidence>
<dbReference type="SMART" id="SM00797">
    <property type="entry name" value="AHS2"/>
    <property type="match status" value="1"/>
</dbReference>
<evidence type="ECO:0000256" key="1">
    <source>
        <dbReference type="ARBA" id="ARBA00022741"/>
    </source>
</evidence>
<keyword evidence="6" id="KW-1185">Reference proteome</keyword>
<dbReference type="Pfam" id="PF02626">
    <property type="entry name" value="CT_A_B"/>
    <property type="match status" value="1"/>
</dbReference>
<dbReference type="EMBL" id="CP136865">
    <property type="protein sequence ID" value="WOJ96167.1"/>
    <property type="molecule type" value="Genomic_DNA"/>
</dbReference>
<proteinExistence type="predicted"/>
<keyword evidence="2" id="KW-0378">Hydrolase</keyword>
<keyword evidence="3" id="KW-0067">ATP-binding</keyword>
<reference evidence="5 6" key="1">
    <citation type="submission" date="2023-10" db="EMBL/GenBank/DDBJ databases">
        <title>Two novel species belonging to the OM43/NOR5 clade.</title>
        <authorList>
            <person name="Park M."/>
        </authorList>
    </citation>
    <scope>NUCLEOTIDE SEQUENCE [LARGE SCALE GENOMIC DNA]</scope>
    <source>
        <strain evidence="5 6">IMCC45268</strain>
    </source>
</reference>
<gene>
    <name evidence="5" type="ORF">R0137_13060</name>
</gene>
<dbReference type="PANTHER" id="PTHR43309">
    <property type="entry name" value="5-OXOPROLINASE SUBUNIT C"/>
    <property type="match status" value="1"/>
</dbReference>
<feature type="domain" description="Carboxyltransferase" evidence="4">
    <location>
        <begin position="25"/>
        <end position="302"/>
    </location>
</feature>
<accession>A0ABZ0IAT0</accession>
<protein>
    <submittedName>
        <fullName evidence="5">Biotin-dependent carboxyltransferase family protein</fullName>
    </submittedName>
</protein>
<dbReference type="PANTHER" id="PTHR43309:SF4">
    <property type="entry name" value="CARBOXYLTRANSFERASE DOMAIN-CONTAINING PROTEIN"/>
    <property type="match status" value="1"/>
</dbReference>
<dbReference type="NCBIfam" id="TIGR00724">
    <property type="entry name" value="urea_amlyse_rel"/>
    <property type="match status" value="1"/>
</dbReference>
<dbReference type="RefSeq" id="WP_407326854.1">
    <property type="nucleotide sequence ID" value="NZ_CP136865.1"/>
</dbReference>
<keyword evidence="1" id="KW-0547">Nucleotide-binding</keyword>
<organism evidence="5 6">
    <name type="scientific">Congregibacter brevis</name>
    <dbReference type="NCBI Taxonomy" id="3081201"/>
    <lineage>
        <taxon>Bacteria</taxon>
        <taxon>Pseudomonadati</taxon>
        <taxon>Pseudomonadota</taxon>
        <taxon>Gammaproteobacteria</taxon>
        <taxon>Cellvibrionales</taxon>
        <taxon>Halieaceae</taxon>
        <taxon>Congregibacter</taxon>
    </lineage>
</organism>
<dbReference type="InterPro" id="IPR003778">
    <property type="entry name" value="CT_A_B"/>
</dbReference>
<dbReference type="SUPFAM" id="SSF50891">
    <property type="entry name" value="Cyclophilin-like"/>
    <property type="match status" value="1"/>
</dbReference>
<dbReference type="Gene3D" id="2.40.100.10">
    <property type="entry name" value="Cyclophilin-like"/>
    <property type="match status" value="1"/>
</dbReference>
<dbReference type="InterPro" id="IPR052708">
    <property type="entry name" value="PxpC"/>
</dbReference>
<dbReference type="Proteomes" id="UP001626549">
    <property type="component" value="Chromosome"/>
</dbReference>
<evidence type="ECO:0000313" key="5">
    <source>
        <dbReference type="EMBL" id="WOJ96167.1"/>
    </source>
</evidence>
<evidence type="ECO:0000256" key="2">
    <source>
        <dbReference type="ARBA" id="ARBA00022801"/>
    </source>
</evidence>
<dbReference type="InterPro" id="IPR029000">
    <property type="entry name" value="Cyclophilin-like_dom_sf"/>
</dbReference>
<evidence type="ECO:0000259" key="4">
    <source>
        <dbReference type="SMART" id="SM00797"/>
    </source>
</evidence>